<gene>
    <name evidence="2" type="ORF">SAMN05421854_103563</name>
</gene>
<feature type="region of interest" description="Disordered" evidence="1">
    <location>
        <begin position="1"/>
        <end position="29"/>
    </location>
</feature>
<organism evidence="2 3">
    <name type="scientific">Amycolatopsis rubida</name>
    <dbReference type="NCBI Taxonomy" id="112413"/>
    <lineage>
        <taxon>Bacteria</taxon>
        <taxon>Bacillati</taxon>
        <taxon>Actinomycetota</taxon>
        <taxon>Actinomycetes</taxon>
        <taxon>Pseudonocardiales</taxon>
        <taxon>Pseudonocardiaceae</taxon>
        <taxon>Amycolatopsis</taxon>
    </lineage>
</organism>
<dbReference type="EMBL" id="FOWC01000003">
    <property type="protein sequence ID" value="SFO95807.1"/>
    <property type="molecule type" value="Genomic_DNA"/>
</dbReference>
<protein>
    <submittedName>
        <fullName evidence="2">Uncharacterized protein</fullName>
    </submittedName>
</protein>
<dbReference type="STRING" id="112413.SAMN05421854_103563"/>
<evidence type="ECO:0000313" key="2">
    <source>
        <dbReference type="EMBL" id="SFO95807.1"/>
    </source>
</evidence>
<dbReference type="Proteomes" id="UP000199137">
    <property type="component" value="Unassembled WGS sequence"/>
</dbReference>
<accession>A0A1I5LF23</accession>
<evidence type="ECO:0000313" key="3">
    <source>
        <dbReference type="Proteomes" id="UP000199137"/>
    </source>
</evidence>
<sequence>MRDELGPQRLPILLGEQPIRTGPARRAPHPAALPALRAQRSLVPLAAAGHRSLVEDPEECRPPFRTEIRLRGKESIELDRIEDGILSENHRRHEPVPGPRIGHAVAVRHRERRVPAQDPLDRDRAEVLAVHAEPVRRPAREVQVAVAVAIAQVAGPEVLAAEFQPFGHSGGVAVVALERFPPAHRDDLAGRFLAVQHQAVLVESGERAFPVVLVADFRAHSRRGAAQCARVGHDADSALAGPVALPHFAAEPAAEFGGFARRGLRAEGDLQPVVGVGRPLRPRDDVAQHPADVGEAGHVRARGDFLLDVGGHHQGVAGRVEHVHQPRVREILHRALAGAAPGSRSSAGTRP</sequence>
<dbReference type="AlphaFoldDB" id="A0A1I5LF23"/>
<proteinExistence type="predicted"/>
<reference evidence="2 3" key="1">
    <citation type="submission" date="2016-10" db="EMBL/GenBank/DDBJ databases">
        <authorList>
            <person name="de Groot N.N."/>
        </authorList>
    </citation>
    <scope>NUCLEOTIDE SEQUENCE [LARGE SCALE GENOMIC DNA]</scope>
    <source>
        <strain evidence="2 3">DSM 44637</strain>
    </source>
</reference>
<name>A0A1I5LF23_9PSEU</name>
<evidence type="ECO:0000256" key="1">
    <source>
        <dbReference type="SAM" id="MobiDB-lite"/>
    </source>
</evidence>